<keyword evidence="6 11" id="KW-0812">Transmembrane</keyword>
<gene>
    <name evidence="13" type="ORF">SHALO_0389</name>
</gene>
<dbReference type="GO" id="GO:0009245">
    <property type="term" value="P:lipid A biosynthetic process"/>
    <property type="evidence" value="ECO:0007669"/>
    <property type="project" value="UniProtKB-KW"/>
</dbReference>
<evidence type="ECO:0000256" key="2">
    <source>
        <dbReference type="ARBA" id="ARBA00022475"/>
    </source>
</evidence>
<evidence type="ECO:0000256" key="1">
    <source>
        <dbReference type="ARBA" id="ARBA00004651"/>
    </source>
</evidence>
<keyword evidence="10 11" id="KW-0472">Membrane</keyword>
<keyword evidence="8 11" id="KW-1133">Transmembrane helix</keyword>
<keyword evidence="9" id="KW-0443">Lipid metabolism</keyword>
<dbReference type="SUPFAM" id="SSF103481">
    <property type="entry name" value="Multidrug resistance efflux transporter EmrE"/>
    <property type="match status" value="1"/>
</dbReference>
<dbReference type="GO" id="GO:0005886">
    <property type="term" value="C:plasma membrane"/>
    <property type="evidence" value="ECO:0007669"/>
    <property type="project" value="UniProtKB-SubCell"/>
</dbReference>
<dbReference type="AlphaFoldDB" id="A0A1D7TGS1"/>
<evidence type="ECO:0000256" key="5">
    <source>
        <dbReference type="ARBA" id="ARBA00022556"/>
    </source>
</evidence>
<dbReference type="GO" id="GO:0022857">
    <property type="term" value="F:transmembrane transporter activity"/>
    <property type="evidence" value="ECO:0007669"/>
    <property type="project" value="InterPro"/>
</dbReference>
<keyword evidence="7" id="KW-0448">Lipopolysaccharide biosynthesis</keyword>
<evidence type="ECO:0000313" key="13">
    <source>
        <dbReference type="EMBL" id="AOO64186.1"/>
    </source>
</evidence>
<evidence type="ECO:0000256" key="8">
    <source>
        <dbReference type="ARBA" id="ARBA00022989"/>
    </source>
</evidence>
<comment type="subcellular location">
    <subcellularLocation>
        <location evidence="1">Cell membrane</location>
        <topology evidence="1">Multi-pass membrane protein</topology>
    </subcellularLocation>
</comment>
<keyword evidence="4" id="KW-0997">Cell inner membrane</keyword>
<feature type="domain" description="EamA" evidence="12">
    <location>
        <begin position="38"/>
        <end position="118"/>
    </location>
</feature>
<dbReference type="InterPro" id="IPR000390">
    <property type="entry name" value="Small_drug/metabolite_transptr"/>
</dbReference>
<dbReference type="EMBL" id="CP017111">
    <property type="protein sequence ID" value="AOO64186.1"/>
    <property type="molecule type" value="Genomic_DNA"/>
</dbReference>
<keyword evidence="2" id="KW-1003">Cell membrane</keyword>
<feature type="transmembrane region" description="Helical" evidence="11">
    <location>
        <begin position="40"/>
        <end position="63"/>
    </location>
</feature>
<dbReference type="InterPro" id="IPR037185">
    <property type="entry name" value="EmrE-like"/>
</dbReference>
<protein>
    <recommendedName>
        <fullName evidence="12">EamA domain-containing protein</fullName>
    </recommendedName>
</protein>
<evidence type="ECO:0000256" key="11">
    <source>
        <dbReference type="SAM" id="Phobius"/>
    </source>
</evidence>
<name>A0A1D7TGS1_9BACT</name>
<dbReference type="GO" id="GO:0009103">
    <property type="term" value="P:lipopolysaccharide biosynthetic process"/>
    <property type="evidence" value="ECO:0007669"/>
    <property type="project" value="UniProtKB-KW"/>
</dbReference>
<evidence type="ECO:0000313" key="14">
    <source>
        <dbReference type="Proteomes" id="UP000094609"/>
    </source>
</evidence>
<dbReference type="PANTHER" id="PTHR30561">
    <property type="entry name" value="SMR FAMILY PROTON-DEPENDENT DRUG EFFLUX TRANSPORTER SUGE"/>
    <property type="match status" value="1"/>
</dbReference>
<evidence type="ECO:0000256" key="6">
    <source>
        <dbReference type="ARBA" id="ARBA00022692"/>
    </source>
</evidence>
<dbReference type="Pfam" id="PF00892">
    <property type="entry name" value="EamA"/>
    <property type="match status" value="1"/>
</dbReference>
<feature type="transmembrane region" description="Helical" evidence="11">
    <location>
        <begin position="75"/>
        <end position="95"/>
    </location>
</feature>
<dbReference type="RefSeq" id="WP_069477146.1">
    <property type="nucleotide sequence ID" value="NZ_CP017111.1"/>
</dbReference>
<evidence type="ECO:0000259" key="12">
    <source>
        <dbReference type="Pfam" id="PF00892"/>
    </source>
</evidence>
<keyword evidence="14" id="KW-1185">Reference proteome</keyword>
<dbReference type="PATRIC" id="fig|1193502.14.peg.398"/>
<evidence type="ECO:0000256" key="10">
    <source>
        <dbReference type="ARBA" id="ARBA00023136"/>
    </source>
</evidence>
<dbReference type="Proteomes" id="UP000094609">
    <property type="component" value="Chromosome"/>
</dbReference>
<dbReference type="InterPro" id="IPR000620">
    <property type="entry name" value="EamA_dom"/>
</dbReference>
<dbReference type="STRING" id="1193502.SHALO_0389"/>
<evidence type="ECO:0000256" key="3">
    <source>
        <dbReference type="ARBA" id="ARBA00022516"/>
    </source>
</evidence>
<dbReference type="Gene3D" id="1.10.3730.20">
    <property type="match status" value="1"/>
</dbReference>
<reference evidence="14" key="1">
    <citation type="submission" date="2016-08" db="EMBL/GenBank/DDBJ databases">
        <title>Complete genome sequence of the organohalide-respiring Epsilonproteobacterium Sulfurospirillum halorespirans.</title>
        <authorList>
            <person name="Goris T."/>
            <person name="Zimmermann J."/>
            <person name="Schenz B."/>
            <person name="Lemos M."/>
            <person name="Hackermueller J."/>
            <person name="Diekert G."/>
        </authorList>
    </citation>
    <scope>NUCLEOTIDE SEQUENCE [LARGE SCALE GENOMIC DNA]</scope>
    <source>
        <strain>DSM 13726</strain>
        <strain evidence="14">PCE-M2</strain>
    </source>
</reference>
<evidence type="ECO:0000256" key="9">
    <source>
        <dbReference type="ARBA" id="ARBA00023098"/>
    </source>
</evidence>
<evidence type="ECO:0000256" key="4">
    <source>
        <dbReference type="ARBA" id="ARBA00022519"/>
    </source>
</evidence>
<evidence type="ECO:0000256" key="7">
    <source>
        <dbReference type="ARBA" id="ARBA00022985"/>
    </source>
</evidence>
<dbReference type="KEGG" id="shal:SHALO_0389"/>
<accession>A0A1D7TGS1</accession>
<dbReference type="PANTHER" id="PTHR30561:SF9">
    <property type="entry name" value="4-AMINO-4-DEOXY-L-ARABINOSE-PHOSPHOUNDECAPRENOL FLIPPASE SUBUNIT ARNF-RELATED"/>
    <property type="match status" value="1"/>
</dbReference>
<feature type="transmembrane region" description="Helical" evidence="11">
    <location>
        <begin position="101"/>
        <end position="118"/>
    </location>
</feature>
<keyword evidence="5" id="KW-0441">Lipid A biosynthesis</keyword>
<keyword evidence="3" id="KW-0444">Lipid biosynthesis</keyword>
<organism evidence="13 14">
    <name type="scientific">Sulfurospirillum halorespirans DSM 13726</name>
    <dbReference type="NCBI Taxonomy" id="1193502"/>
    <lineage>
        <taxon>Bacteria</taxon>
        <taxon>Pseudomonadati</taxon>
        <taxon>Campylobacterota</taxon>
        <taxon>Epsilonproteobacteria</taxon>
        <taxon>Campylobacterales</taxon>
        <taxon>Sulfurospirillaceae</taxon>
        <taxon>Sulfurospirillum</taxon>
    </lineage>
</organism>
<sequence>MAHLYIFGTIFFTVYGQLVIKWRILFHGHLPDASAEKIIFLLKLFLDPFILSGFISAFVASLCWMAAMTKFELSYAYPFMGMTFVVVFVSSVFLFSESVTLYKILGLALIVLGIVISSRG</sequence>
<proteinExistence type="predicted"/>